<gene>
    <name evidence="2" type="ORF">brsh051_20290</name>
</gene>
<dbReference type="Pfam" id="PF13271">
    <property type="entry name" value="DUF4062"/>
    <property type="match status" value="1"/>
</dbReference>
<evidence type="ECO:0000259" key="1">
    <source>
        <dbReference type="Pfam" id="PF13271"/>
    </source>
</evidence>
<dbReference type="KEGG" id="broo:brsh051_20290"/>
<protein>
    <recommendedName>
        <fullName evidence="1">DUF4062 domain-containing protein</fullName>
    </recommendedName>
</protein>
<name>A0AAN0K793_9ACTN</name>
<accession>A0AAN0K793</accession>
<feature type="domain" description="DUF4062" evidence="1">
    <location>
        <begin position="9"/>
        <end position="102"/>
    </location>
</feature>
<proteinExistence type="predicted"/>
<dbReference type="SUPFAM" id="SSF52309">
    <property type="entry name" value="N-(deoxy)ribosyltransferase-like"/>
    <property type="match status" value="1"/>
</dbReference>
<evidence type="ECO:0000313" key="2">
    <source>
        <dbReference type="EMBL" id="BEH02748.1"/>
    </source>
</evidence>
<keyword evidence="3" id="KW-1185">Reference proteome</keyword>
<dbReference type="RefSeq" id="WP_286264647.1">
    <property type="nucleotide sequence ID" value="NZ_AP028056.1"/>
</dbReference>
<dbReference type="InterPro" id="IPR025139">
    <property type="entry name" value="DUF4062"/>
</dbReference>
<organism evidence="2 3">
    <name type="scientific">Brooklawnia propionicigenes</name>
    <dbReference type="NCBI Taxonomy" id="3041175"/>
    <lineage>
        <taxon>Bacteria</taxon>
        <taxon>Bacillati</taxon>
        <taxon>Actinomycetota</taxon>
        <taxon>Actinomycetes</taxon>
        <taxon>Propionibacteriales</taxon>
        <taxon>Propionibacteriaceae</taxon>
        <taxon>Brooklawnia</taxon>
    </lineage>
</organism>
<dbReference type="Proteomes" id="UP001431656">
    <property type="component" value="Chromosome"/>
</dbReference>
<dbReference type="EMBL" id="AP028056">
    <property type="protein sequence ID" value="BEH02748.1"/>
    <property type="molecule type" value="Genomic_DNA"/>
</dbReference>
<reference evidence="2" key="1">
    <citation type="journal article" date="2024" name="Int. J. Syst. Evol. Microbiol.">
        <title>Brooklawnia propionicigenes sp. nov., a facultatively anaerobic, propionate-producing bacterium isolated from a methanogenic reactor treating waste from cattle farms.</title>
        <authorList>
            <person name="Akita Y."/>
            <person name="Ueki A."/>
            <person name="Tonouchi A."/>
            <person name="Sugawara Y."/>
            <person name="Honma S."/>
            <person name="Kaku N."/>
            <person name="Ueki K."/>
        </authorList>
    </citation>
    <scope>NUCLEOTIDE SEQUENCE</scope>
    <source>
        <strain evidence="2">SH051</strain>
    </source>
</reference>
<dbReference type="AlphaFoldDB" id="A0AAN0K793"/>
<evidence type="ECO:0000313" key="3">
    <source>
        <dbReference type="Proteomes" id="UP001431656"/>
    </source>
</evidence>
<sequence length="285" mass="31512">MVFSATVLRVMIASPSDVPDARDAVEKAIHSWNDANARNRGVVLVPWRWETASVPVQGGHPQELINAQGVDDSDVVFALFGGRLGSPTPSAVSGTAEEVDRAQEQGKPVHMLFSTAPLPNDVDIDQLQALRDFRKLMQEKGILGEFSNTEELTVLVWRTLEHDLTGLELSSAPAQTDRKGVDLLVQPRQEREVSGIQQNGTPKYTTRRWAEVTNRGGADAEQVTFETIPEGAAMHLVAPQAPVTIQSGGSRRIPYTLLLQSRGDEKLRVHWIDDEGERYRDFDLE</sequence>